<dbReference type="Gene3D" id="1.10.238.10">
    <property type="entry name" value="EF-hand"/>
    <property type="match status" value="2"/>
</dbReference>
<proteinExistence type="predicted"/>
<dbReference type="PROSITE" id="PS50222">
    <property type="entry name" value="EF_HAND_2"/>
    <property type="match status" value="3"/>
</dbReference>
<evidence type="ECO:0000313" key="6">
    <source>
        <dbReference type="Proteomes" id="UP001163046"/>
    </source>
</evidence>
<protein>
    <recommendedName>
        <fullName evidence="4">EF-hand domain-containing protein</fullName>
    </recommendedName>
</protein>
<reference evidence="5" key="1">
    <citation type="submission" date="2023-01" db="EMBL/GenBank/DDBJ databases">
        <title>Genome assembly of the deep-sea coral Lophelia pertusa.</title>
        <authorList>
            <person name="Herrera S."/>
            <person name="Cordes E."/>
        </authorList>
    </citation>
    <scope>NUCLEOTIDE SEQUENCE</scope>
    <source>
        <strain evidence="5">USNM1676648</strain>
        <tissue evidence="5">Polyp</tissue>
    </source>
</reference>
<name>A0A9W9YFY1_9CNID</name>
<dbReference type="SMART" id="SM00054">
    <property type="entry name" value="EFh"/>
    <property type="match status" value="5"/>
</dbReference>
<dbReference type="SUPFAM" id="SSF47473">
    <property type="entry name" value="EF-hand"/>
    <property type="match status" value="2"/>
</dbReference>
<sequence>MASLLLFLLTCILCRGIYTAEFRGPDAADIPKSDPKGQTARSDKNKEKTKLRSVIPLVDKNGDGKISVQELAAWTAKSMKAFYKQEADNRLSGLDTNKDGKVSWEEYAKGAENRGAFTEKQRKRERRRFEHANVNKDSLLSSDELISMFHPEESPNMFGVIVEEFMEFVDSDKRCFLSFDEYKGKTADRGNTDQRTAKESFKRLDQDNDGRLNKEEMKLWLAAVNTSSQAKNQAQRQVSMADDNKDGVLSEMEIVNHVDVFTGGREGQTVRDEL</sequence>
<organism evidence="5 6">
    <name type="scientific">Desmophyllum pertusum</name>
    <dbReference type="NCBI Taxonomy" id="174260"/>
    <lineage>
        <taxon>Eukaryota</taxon>
        <taxon>Metazoa</taxon>
        <taxon>Cnidaria</taxon>
        <taxon>Anthozoa</taxon>
        <taxon>Hexacorallia</taxon>
        <taxon>Scleractinia</taxon>
        <taxon>Caryophylliina</taxon>
        <taxon>Caryophylliidae</taxon>
        <taxon>Desmophyllum</taxon>
    </lineage>
</organism>
<feature type="domain" description="EF-hand" evidence="4">
    <location>
        <begin position="46"/>
        <end position="81"/>
    </location>
</feature>
<feature type="domain" description="EF-hand" evidence="4">
    <location>
        <begin position="192"/>
        <end position="227"/>
    </location>
</feature>
<keyword evidence="3" id="KW-0732">Signal</keyword>
<dbReference type="Pfam" id="PF13499">
    <property type="entry name" value="EF-hand_7"/>
    <property type="match status" value="2"/>
</dbReference>
<keyword evidence="6" id="KW-1185">Reference proteome</keyword>
<feature type="region of interest" description="Disordered" evidence="2">
    <location>
        <begin position="27"/>
        <end position="51"/>
    </location>
</feature>
<dbReference type="InterPro" id="IPR018247">
    <property type="entry name" value="EF_Hand_1_Ca_BS"/>
</dbReference>
<gene>
    <name evidence="5" type="ORF">OS493_006020</name>
</gene>
<keyword evidence="1" id="KW-0106">Calcium</keyword>
<evidence type="ECO:0000256" key="2">
    <source>
        <dbReference type="SAM" id="MobiDB-lite"/>
    </source>
</evidence>
<evidence type="ECO:0000259" key="4">
    <source>
        <dbReference type="PROSITE" id="PS50222"/>
    </source>
</evidence>
<accession>A0A9W9YFY1</accession>
<dbReference type="GO" id="GO:0005783">
    <property type="term" value="C:endoplasmic reticulum"/>
    <property type="evidence" value="ECO:0007669"/>
    <property type="project" value="TreeGrafter"/>
</dbReference>
<feature type="compositionally biased region" description="Basic and acidic residues" evidence="2">
    <location>
        <begin position="27"/>
        <end position="50"/>
    </location>
</feature>
<evidence type="ECO:0000313" key="5">
    <source>
        <dbReference type="EMBL" id="KAJ7339616.1"/>
    </source>
</evidence>
<dbReference type="Proteomes" id="UP001163046">
    <property type="component" value="Unassembled WGS sequence"/>
</dbReference>
<comment type="caution">
    <text evidence="5">The sequence shown here is derived from an EMBL/GenBank/DDBJ whole genome shotgun (WGS) entry which is preliminary data.</text>
</comment>
<feature type="domain" description="EF-hand" evidence="4">
    <location>
        <begin position="82"/>
        <end position="117"/>
    </location>
</feature>
<dbReference type="EMBL" id="MU827779">
    <property type="protein sequence ID" value="KAJ7339616.1"/>
    <property type="molecule type" value="Genomic_DNA"/>
</dbReference>
<dbReference type="GO" id="GO:0005509">
    <property type="term" value="F:calcium ion binding"/>
    <property type="evidence" value="ECO:0007669"/>
    <property type="project" value="InterPro"/>
</dbReference>
<dbReference type="AlphaFoldDB" id="A0A9W9YFY1"/>
<feature type="signal peptide" evidence="3">
    <location>
        <begin position="1"/>
        <end position="19"/>
    </location>
</feature>
<evidence type="ECO:0000256" key="3">
    <source>
        <dbReference type="SAM" id="SignalP"/>
    </source>
</evidence>
<dbReference type="PANTHER" id="PTHR10827:SF52">
    <property type="entry name" value="IP16409P"/>
    <property type="match status" value="1"/>
</dbReference>
<dbReference type="InterPro" id="IPR002048">
    <property type="entry name" value="EF_hand_dom"/>
</dbReference>
<dbReference type="PANTHER" id="PTHR10827">
    <property type="entry name" value="RETICULOCALBIN"/>
    <property type="match status" value="1"/>
</dbReference>
<dbReference type="InterPro" id="IPR011992">
    <property type="entry name" value="EF-hand-dom_pair"/>
</dbReference>
<feature type="chain" id="PRO_5040850534" description="EF-hand domain-containing protein" evidence="3">
    <location>
        <begin position="20"/>
        <end position="274"/>
    </location>
</feature>
<dbReference type="OrthoDB" id="293868at2759"/>
<dbReference type="PROSITE" id="PS00018">
    <property type="entry name" value="EF_HAND_1"/>
    <property type="match status" value="4"/>
</dbReference>
<evidence type="ECO:0000256" key="1">
    <source>
        <dbReference type="ARBA" id="ARBA00022837"/>
    </source>
</evidence>